<comment type="caution">
    <text evidence="1">The sequence shown here is derived from an EMBL/GenBank/DDBJ whole genome shotgun (WGS) entry which is preliminary data.</text>
</comment>
<sequence>MKAARFYNKLDIRVEDVPQPHPKESEILVDVAWAGICGTDLHEYLIGPKVIPTKDRPHHLTGDQLPITLGHEFCGYVSQVPEGAVSADGTPLTVGQPIMVDPRLNCRDCFSCAANETNLCGQWGFLGLSGGGGGGFSETVAVQPDMCYPLPREIPMDQAVLIEPLTVGRHALVSSGVPMDQFKDISVLVIGGGPVGFSVLCNLRAAGCTKVYVSEPTANRQAQCKAWCSQLFNPIKQNVPEECWQAMGGKGVDVVFDCAGITPGMRDGMDALRPKGTFVNVAGWETDFVIPMEFFMMKELVIRTSMAYVDQDFADVVRDFVAGKFKGAERMITARIALEDVVEHGFEALVRHKDEHSKIIATPRADLLPRKRNKAEQA</sequence>
<protein>
    <submittedName>
        <fullName evidence="1">Uncharacterized protein</fullName>
    </submittedName>
</protein>
<evidence type="ECO:0000313" key="2">
    <source>
        <dbReference type="Proteomes" id="UP001281147"/>
    </source>
</evidence>
<organism evidence="1 2">
    <name type="scientific">Vermiconidia calcicola</name>
    <dbReference type="NCBI Taxonomy" id="1690605"/>
    <lineage>
        <taxon>Eukaryota</taxon>
        <taxon>Fungi</taxon>
        <taxon>Dikarya</taxon>
        <taxon>Ascomycota</taxon>
        <taxon>Pezizomycotina</taxon>
        <taxon>Dothideomycetes</taxon>
        <taxon>Dothideomycetidae</taxon>
        <taxon>Mycosphaerellales</taxon>
        <taxon>Extremaceae</taxon>
        <taxon>Vermiconidia</taxon>
    </lineage>
</organism>
<dbReference type="EMBL" id="JAUTXU010000076">
    <property type="protein sequence ID" value="KAK3711448.1"/>
    <property type="molecule type" value="Genomic_DNA"/>
</dbReference>
<keyword evidence="2" id="KW-1185">Reference proteome</keyword>
<evidence type="ECO:0000313" key="1">
    <source>
        <dbReference type="EMBL" id="KAK3711448.1"/>
    </source>
</evidence>
<name>A0ACC3N7T2_9PEZI</name>
<reference evidence="1" key="1">
    <citation type="submission" date="2023-07" db="EMBL/GenBank/DDBJ databases">
        <title>Black Yeasts Isolated from many extreme environments.</title>
        <authorList>
            <person name="Coleine C."/>
            <person name="Stajich J.E."/>
            <person name="Selbmann L."/>
        </authorList>
    </citation>
    <scope>NUCLEOTIDE SEQUENCE</scope>
    <source>
        <strain evidence="1">CCFEE 5714</strain>
    </source>
</reference>
<dbReference type="Proteomes" id="UP001281147">
    <property type="component" value="Unassembled WGS sequence"/>
</dbReference>
<accession>A0ACC3N7T2</accession>
<proteinExistence type="predicted"/>
<gene>
    <name evidence="1" type="ORF">LTR37_009627</name>
</gene>